<feature type="compositionally biased region" description="Basic and acidic residues" evidence="1">
    <location>
        <begin position="476"/>
        <end position="487"/>
    </location>
</feature>
<comment type="caution">
    <text evidence="2">The sequence shown here is derived from an EMBL/GenBank/DDBJ whole genome shotgun (WGS) entry which is preliminary data.</text>
</comment>
<gene>
    <name evidence="2" type="ORF">BGW38_006925</name>
</gene>
<feature type="compositionally biased region" description="Basic residues" evidence="1">
    <location>
        <begin position="254"/>
        <end position="266"/>
    </location>
</feature>
<feature type="compositionally biased region" description="Basic residues" evidence="1">
    <location>
        <begin position="18"/>
        <end position="31"/>
    </location>
</feature>
<evidence type="ECO:0000313" key="2">
    <source>
        <dbReference type="EMBL" id="KAF9577695.1"/>
    </source>
</evidence>
<dbReference type="EMBL" id="JAABOA010004488">
    <property type="protein sequence ID" value="KAF9577695.1"/>
    <property type="molecule type" value="Genomic_DNA"/>
</dbReference>
<feature type="compositionally biased region" description="Basic and acidic residues" evidence="1">
    <location>
        <begin position="235"/>
        <end position="253"/>
    </location>
</feature>
<feature type="region of interest" description="Disordered" evidence="1">
    <location>
        <begin position="1"/>
        <end position="35"/>
    </location>
</feature>
<name>A0A9P6FLA1_9FUNG</name>
<organism evidence="2 3">
    <name type="scientific">Lunasporangiospora selenospora</name>
    <dbReference type="NCBI Taxonomy" id="979761"/>
    <lineage>
        <taxon>Eukaryota</taxon>
        <taxon>Fungi</taxon>
        <taxon>Fungi incertae sedis</taxon>
        <taxon>Mucoromycota</taxon>
        <taxon>Mortierellomycotina</taxon>
        <taxon>Mortierellomycetes</taxon>
        <taxon>Mortierellales</taxon>
        <taxon>Mortierellaceae</taxon>
        <taxon>Lunasporangiospora</taxon>
    </lineage>
</organism>
<feature type="region of interest" description="Disordered" evidence="1">
    <location>
        <begin position="53"/>
        <end position="73"/>
    </location>
</feature>
<reference evidence="2" key="1">
    <citation type="journal article" date="2020" name="Fungal Divers.">
        <title>Resolving the Mortierellaceae phylogeny through synthesis of multi-gene phylogenetics and phylogenomics.</title>
        <authorList>
            <person name="Vandepol N."/>
            <person name="Liber J."/>
            <person name="Desiro A."/>
            <person name="Na H."/>
            <person name="Kennedy M."/>
            <person name="Barry K."/>
            <person name="Grigoriev I.V."/>
            <person name="Miller A.N."/>
            <person name="O'Donnell K."/>
            <person name="Stajich J.E."/>
            <person name="Bonito G."/>
        </authorList>
    </citation>
    <scope>NUCLEOTIDE SEQUENCE</scope>
    <source>
        <strain evidence="2">KOD1015</strain>
    </source>
</reference>
<feature type="compositionally biased region" description="Polar residues" evidence="1">
    <location>
        <begin position="211"/>
        <end position="233"/>
    </location>
</feature>
<keyword evidence="3" id="KW-1185">Reference proteome</keyword>
<feature type="region of interest" description="Disordered" evidence="1">
    <location>
        <begin position="90"/>
        <end position="133"/>
    </location>
</feature>
<evidence type="ECO:0000256" key="1">
    <source>
        <dbReference type="SAM" id="MobiDB-lite"/>
    </source>
</evidence>
<dbReference type="OrthoDB" id="6365676at2759"/>
<feature type="compositionally biased region" description="Basic and acidic residues" evidence="1">
    <location>
        <begin position="389"/>
        <end position="403"/>
    </location>
</feature>
<feature type="compositionally biased region" description="Polar residues" evidence="1">
    <location>
        <begin position="93"/>
        <end position="102"/>
    </location>
</feature>
<proteinExistence type="predicted"/>
<dbReference type="AlphaFoldDB" id="A0A9P6FLA1"/>
<feature type="compositionally biased region" description="Polar residues" evidence="1">
    <location>
        <begin position="331"/>
        <end position="342"/>
    </location>
</feature>
<evidence type="ECO:0000313" key="3">
    <source>
        <dbReference type="Proteomes" id="UP000780801"/>
    </source>
</evidence>
<feature type="compositionally biased region" description="Low complexity" evidence="1">
    <location>
        <begin position="162"/>
        <end position="195"/>
    </location>
</feature>
<accession>A0A9P6FLA1</accession>
<feature type="compositionally biased region" description="Low complexity" evidence="1">
    <location>
        <begin position="430"/>
        <end position="463"/>
    </location>
</feature>
<dbReference type="Proteomes" id="UP000780801">
    <property type="component" value="Unassembled WGS sequence"/>
</dbReference>
<feature type="compositionally biased region" description="Basic and acidic residues" evidence="1">
    <location>
        <begin position="410"/>
        <end position="424"/>
    </location>
</feature>
<feature type="compositionally biased region" description="Low complexity" evidence="1">
    <location>
        <begin position="267"/>
        <end position="279"/>
    </location>
</feature>
<sequence>MPGCPSKFSRQDNMMQHYRTHVSPKSRRGVPKSKEFKEYKEYYGLGNASQERLAHVSGGSRDQSPAASLTRRGSAELDAQIHFYNAAKIATARQGSRQNSPPRFNPLDRSGSVDYMGRSPSENHGSSVGGTLRHKHSGILQTHQHHTPLPHFNIQAVAMNHPSTQSPPSGPSSTLPSPLTPSIQQPAVYQQQQQQSGYLPAPHGAHAPSTKYLSETHGSYPSESVLASPTSPFTRDVERMEGVTPSYEHEPRHPHQAQQHYHHSYHHQSTQPSHPSSYPGHPQITPAYHTHPSQQHAGHASAGHLPSSTQHHHSSHPTSSHSAYQLPPLTIQGNRQDQGPTHSDSKSYSSSSASDPSSMYGNSNGNHRHGTKHAAPLSPQSTPHTPTKYRFDPIQDCLQQDKHSHPHHAYPRESHIGGDTRMRYDDEESGSTTRSSGISSMSSMTSISSASSSSMSIAGQQQQHRQHGQNIQMSGEARHDKPVKQENPEELSSLAHLAQIVTTYG</sequence>
<protein>
    <submittedName>
        <fullName evidence="2">Uncharacterized protein</fullName>
    </submittedName>
</protein>
<feature type="region of interest" description="Disordered" evidence="1">
    <location>
        <begin position="160"/>
        <end position="494"/>
    </location>
</feature>
<feature type="compositionally biased region" description="Low complexity" evidence="1">
    <location>
        <begin position="346"/>
        <end position="358"/>
    </location>
</feature>